<dbReference type="PANTHER" id="PTHR33447:SF2">
    <property type="entry name" value="GLUTATHIONE GAMMA-GLUTAMYLCYSTEINYLTRANSFERASE"/>
    <property type="match status" value="1"/>
</dbReference>
<sequence length="409" mass="45235">MAVTLMSGPDESPYAPPTGVKKTFYKRKLPCPPATEFSSAEGRLLFAEALQQGTMTGFFKLIEQYSTQDEPAFCGLASIAMVLNALSIDPKRPWKGSWRWFHEQLLDCCLPLATVAKEGVVLTQAACLAKCNGANVSLHRFGSFSLQEFRHAVAAVAASGEEHLVVSYSRKAFSQTGDGHFSPVGGYHAARDLVLILDTARFKYPPHWVPLPMLHEAMSLVDPTTGQPRGFLRLSANTRPDSVLFTLDIRPDGSWREAEHFIKATAPELVQAAAASGQLAAPEAVVARLVSMAPLVSVRSFIAVRYAAQMCAKDRCVPHTVRQQVLQELRATPLHQVIEPLVEQMRLYLPADPQQQQQQHAADDHHHPCHEQHQQEAPPPPQQQQAQIDQKQQQQQQPDFLVQQLSLPA</sequence>
<dbReference type="Gene3D" id="3.90.70.30">
    <property type="entry name" value="Phytochelatin synthase, N-terminal domain"/>
    <property type="match status" value="1"/>
</dbReference>
<dbReference type="InterPro" id="IPR038156">
    <property type="entry name" value="PCS_N_sf"/>
</dbReference>
<feature type="region of interest" description="Disordered" evidence="5">
    <location>
        <begin position="352"/>
        <end position="409"/>
    </location>
</feature>
<name>A0ABY8UKN8_TETOB</name>
<feature type="domain" description="Peptidase C83" evidence="6">
    <location>
        <begin position="19"/>
        <end position="239"/>
    </location>
</feature>
<dbReference type="PANTHER" id="PTHR33447">
    <property type="entry name" value="GLUTATHIONE GAMMA-GLUTAMYLCYSTEINYLTRANSFERASE"/>
    <property type="match status" value="1"/>
</dbReference>
<proteinExistence type="predicted"/>
<dbReference type="EC" id="2.3.2.15" evidence="1"/>
<evidence type="ECO:0000256" key="1">
    <source>
        <dbReference type="ARBA" id="ARBA00012468"/>
    </source>
</evidence>
<dbReference type="InterPro" id="IPR038765">
    <property type="entry name" value="Papain-like_cys_pep_sf"/>
</dbReference>
<evidence type="ECO:0000313" key="8">
    <source>
        <dbReference type="Proteomes" id="UP001244341"/>
    </source>
</evidence>
<dbReference type="Proteomes" id="UP001244341">
    <property type="component" value="Chromosome 14b"/>
</dbReference>
<dbReference type="EMBL" id="CP126221">
    <property type="protein sequence ID" value="WIA22074.1"/>
    <property type="molecule type" value="Genomic_DNA"/>
</dbReference>
<accession>A0ABY8UKN8</accession>
<evidence type="ECO:0000313" key="7">
    <source>
        <dbReference type="EMBL" id="WIA22074.1"/>
    </source>
</evidence>
<evidence type="ECO:0000256" key="2">
    <source>
        <dbReference type="ARBA" id="ARBA00022539"/>
    </source>
</evidence>
<keyword evidence="3" id="KW-0808">Transferase</keyword>
<feature type="compositionally biased region" description="Low complexity" evidence="5">
    <location>
        <begin position="383"/>
        <end position="409"/>
    </location>
</feature>
<evidence type="ECO:0000256" key="5">
    <source>
        <dbReference type="SAM" id="MobiDB-lite"/>
    </source>
</evidence>
<feature type="compositionally biased region" description="Basic and acidic residues" evidence="5">
    <location>
        <begin position="361"/>
        <end position="374"/>
    </location>
</feature>
<keyword evidence="8" id="KW-1185">Reference proteome</keyword>
<reference evidence="7 8" key="1">
    <citation type="submission" date="2023-05" db="EMBL/GenBank/DDBJ databases">
        <title>A 100% complete, gapless, phased diploid assembly of the Scenedesmus obliquus UTEX 3031 genome.</title>
        <authorList>
            <person name="Biondi T.C."/>
            <person name="Hanschen E.R."/>
            <person name="Kwon T."/>
            <person name="Eng W."/>
            <person name="Kruse C.P.S."/>
            <person name="Koehler S.I."/>
            <person name="Kunde Y."/>
            <person name="Gleasner C.D."/>
            <person name="You Mak K.T."/>
            <person name="Polle J."/>
            <person name="Hovde B.T."/>
            <person name="Starkenburg S.R."/>
        </authorList>
    </citation>
    <scope>NUCLEOTIDE SEQUENCE [LARGE SCALE GENOMIC DNA]</scope>
    <source>
        <strain evidence="7 8">DOE0152z</strain>
    </source>
</reference>
<dbReference type="PROSITE" id="PS51443">
    <property type="entry name" value="PCS"/>
    <property type="match status" value="1"/>
</dbReference>
<organism evidence="7 8">
    <name type="scientific">Tetradesmus obliquus</name>
    <name type="common">Green alga</name>
    <name type="synonym">Acutodesmus obliquus</name>
    <dbReference type="NCBI Taxonomy" id="3088"/>
    <lineage>
        <taxon>Eukaryota</taxon>
        <taxon>Viridiplantae</taxon>
        <taxon>Chlorophyta</taxon>
        <taxon>core chlorophytes</taxon>
        <taxon>Chlorophyceae</taxon>
        <taxon>CS clade</taxon>
        <taxon>Sphaeropleales</taxon>
        <taxon>Scenedesmaceae</taxon>
        <taxon>Tetradesmus</taxon>
    </lineage>
</organism>
<evidence type="ECO:0000256" key="3">
    <source>
        <dbReference type="ARBA" id="ARBA00022679"/>
    </source>
</evidence>
<keyword evidence="2" id="KW-0104">Cadmium</keyword>
<dbReference type="InterPro" id="IPR007719">
    <property type="entry name" value="PCS_N"/>
</dbReference>
<dbReference type="InterPro" id="IPR040409">
    <property type="entry name" value="PCS-like"/>
</dbReference>
<keyword evidence="4" id="KW-0479">Metal-binding</keyword>
<gene>
    <name evidence="7" type="ORF">OEZ85_004417</name>
</gene>
<evidence type="ECO:0000259" key="6">
    <source>
        <dbReference type="PROSITE" id="PS51443"/>
    </source>
</evidence>
<dbReference type="SUPFAM" id="SSF54001">
    <property type="entry name" value="Cysteine proteinases"/>
    <property type="match status" value="1"/>
</dbReference>
<dbReference type="Pfam" id="PF05023">
    <property type="entry name" value="Phytochelatin"/>
    <property type="match status" value="1"/>
</dbReference>
<protein>
    <recommendedName>
        <fullName evidence="1">glutathione gamma-glutamylcysteinyltransferase</fullName>
        <ecNumber evidence="1">2.3.2.15</ecNumber>
    </recommendedName>
</protein>
<evidence type="ECO:0000256" key="4">
    <source>
        <dbReference type="ARBA" id="ARBA00022723"/>
    </source>
</evidence>